<dbReference type="Proteomes" id="UP000265520">
    <property type="component" value="Unassembled WGS sequence"/>
</dbReference>
<feature type="non-terminal residue" evidence="1">
    <location>
        <position position="1"/>
    </location>
</feature>
<dbReference type="AlphaFoldDB" id="A0A392PE74"/>
<keyword evidence="2" id="KW-1185">Reference proteome</keyword>
<dbReference type="EMBL" id="LXQA010076088">
    <property type="protein sequence ID" value="MCI10398.1"/>
    <property type="molecule type" value="Genomic_DNA"/>
</dbReference>
<protein>
    <submittedName>
        <fullName evidence="1">Uncharacterized protein</fullName>
    </submittedName>
</protein>
<organism evidence="1 2">
    <name type="scientific">Trifolium medium</name>
    <dbReference type="NCBI Taxonomy" id="97028"/>
    <lineage>
        <taxon>Eukaryota</taxon>
        <taxon>Viridiplantae</taxon>
        <taxon>Streptophyta</taxon>
        <taxon>Embryophyta</taxon>
        <taxon>Tracheophyta</taxon>
        <taxon>Spermatophyta</taxon>
        <taxon>Magnoliopsida</taxon>
        <taxon>eudicotyledons</taxon>
        <taxon>Gunneridae</taxon>
        <taxon>Pentapetalae</taxon>
        <taxon>rosids</taxon>
        <taxon>fabids</taxon>
        <taxon>Fabales</taxon>
        <taxon>Fabaceae</taxon>
        <taxon>Papilionoideae</taxon>
        <taxon>50 kb inversion clade</taxon>
        <taxon>NPAAA clade</taxon>
        <taxon>Hologalegina</taxon>
        <taxon>IRL clade</taxon>
        <taxon>Trifolieae</taxon>
        <taxon>Trifolium</taxon>
    </lineage>
</organism>
<sequence>YADVPAKNSVLNCLTADEIIDADVEVCKSVLEEYKCGGKVHESKNLLNRCCSTSSADYEKILPLKRPVSKDNTELSKGVLEDELKDSNESKKARMCSGRVCLSETQGEGKNKVSLSSHEFGDFISSNVSNEIDGYGDEAGIKSPFCDRNGEKGKSVSSFTLDMAIDLENRIQKLERVIAKLKEARFGHKVDIV</sequence>
<evidence type="ECO:0000313" key="2">
    <source>
        <dbReference type="Proteomes" id="UP000265520"/>
    </source>
</evidence>
<proteinExistence type="predicted"/>
<reference evidence="1 2" key="1">
    <citation type="journal article" date="2018" name="Front. Plant Sci.">
        <title>Red Clover (Trifolium pratense) and Zigzag Clover (T. medium) - A Picture of Genomic Similarities and Differences.</title>
        <authorList>
            <person name="Dluhosova J."/>
            <person name="Istvanek J."/>
            <person name="Nedelnik J."/>
            <person name="Repkova J."/>
        </authorList>
    </citation>
    <scope>NUCLEOTIDE SEQUENCE [LARGE SCALE GENOMIC DNA]</scope>
    <source>
        <strain evidence="2">cv. 10/8</strain>
        <tissue evidence="1">Leaf</tissue>
    </source>
</reference>
<comment type="caution">
    <text evidence="1">The sequence shown here is derived from an EMBL/GenBank/DDBJ whole genome shotgun (WGS) entry which is preliminary data.</text>
</comment>
<name>A0A392PE74_9FABA</name>
<evidence type="ECO:0000313" key="1">
    <source>
        <dbReference type="EMBL" id="MCI10398.1"/>
    </source>
</evidence>
<accession>A0A392PE74</accession>